<feature type="compositionally biased region" description="Pro residues" evidence="5">
    <location>
        <begin position="111"/>
        <end position="125"/>
    </location>
</feature>
<dbReference type="PANTHER" id="PTHR22852:SF0">
    <property type="entry name" value="DENTICLELESS PROTEIN HOMOLOG"/>
    <property type="match status" value="1"/>
</dbReference>
<accession>A0A2A9PCM8</accession>
<evidence type="ECO:0000313" key="7">
    <source>
        <dbReference type="Proteomes" id="UP000037136"/>
    </source>
</evidence>
<feature type="repeat" description="WD" evidence="4">
    <location>
        <begin position="668"/>
        <end position="699"/>
    </location>
</feature>
<dbReference type="PROSITE" id="PS50082">
    <property type="entry name" value="WD_REPEATS_2"/>
    <property type="match status" value="1"/>
</dbReference>
<evidence type="ECO:0000256" key="5">
    <source>
        <dbReference type="SAM" id="MobiDB-lite"/>
    </source>
</evidence>
<dbReference type="Proteomes" id="UP000037136">
    <property type="component" value="Unassembled WGS sequence"/>
</dbReference>
<dbReference type="SMART" id="SM00320">
    <property type="entry name" value="WD40"/>
    <property type="match status" value="5"/>
</dbReference>
<dbReference type="InterPro" id="IPR036322">
    <property type="entry name" value="WD40_repeat_dom_sf"/>
</dbReference>
<feature type="region of interest" description="Disordered" evidence="5">
    <location>
        <begin position="1"/>
        <end position="84"/>
    </location>
</feature>
<reference evidence="6 7" key="2">
    <citation type="journal article" date="2017" name="Sci. Rep.">
        <title>Ant-infecting Ophiocordyceps genomes reveal a high diversity of potential behavioral manipulation genes and a possible major role for enterotoxins.</title>
        <authorList>
            <person name="de Bekker C."/>
            <person name="Ohm R.A."/>
            <person name="Evans H.C."/>
            <person name="Brachmann A."/>
            <person name="Hughes D.P."/>
        </authorList>
    </citation>
    <scope>NUCLEOTIDE SEQUENCE [LARGE SCALE GENOMIC DNA]</scope>
    <source>
        <strain evidence="6 7">SC16a</strain>
    </source>
</reference>
<name>A0A2A9PCM8_OPHUN</name>
<gene>
    <name evidence="6" type="ORF">XA68_12605</name>
</gene>
<evidence type="ECO:0000256" key="1">
    <source>
        <dbReference type="ARBA" id="ARBA00004906"/>
    </source>
</evidence>
<comment type="similarity">
    <text evidence="3">Belongs to the WD repeat cdt2 family.</text>
</comment>
<dbReference type="InterPro" id="IPR015943">
    <property type="entry name" value="WD40/YVTN_repeat-like_dom_sf"/>
</dbReference>
<reference evidence="6 7" key="1">
    <citation type="journal article" date="2015" name="BMC Genomics">
        <title>Gene expression during zombie ant biting behavior reflects the complexity underlying fungal parasitic behavioral manipulation.</title>
        <authorList>
            <person name="de Bekker C."/>
            <person name="Ohm R.A."/>
            <person name="Loreto R.G."/>
            <person name="Sebastian A."/>
            <person name="Albert I."/>
            <person name="Merrow M."/>
            <person name="Brachmann A."/>
            <person name="Hughes D.P."/>
        </authorList>
    </citation>
    <scope>NUCLEOTIDE SEQUENCE [LARGE SCALE GENOMIC DNA]</scope>
    <source>
        <strain evidence="6 7">SC16a</strain>
    </source>
</reference>
<keyword evidence="7" id="KW-1185">Reference proteome</keyword>
<evidence type="ECO:0000256" key="2">
    <source>
        <dbReference type="ARBA" id="ARBA00022786"/>
    </source>
</evidence>
<feature type="compositionally biased region" description="Pro residues" evidence="5">
    <location>
        <begin position="48"/>
        <end position="57"/>
    </location>
</feature>
<dbReference type="SUPFAM" id="SSF50978">
    <property type="entry name" value="WD40 repeat-like"/>
    <property type="match status" value="1"/>
</dbReference>
<dbReference type="GO" id="GO:0005634">
    <property type="term" value="C:nucleus"/>
    <property type="evidence" value="ECO:0007669"/>
    <property type="project" value="TreeGrafter"/>
</dbReference>
<dbReference type="STRING" id="268505.A0A2A9PCM8"/>
<dbReference type="GO" id="GO:0043161">
    <property type="term" value="P:proteasome-mediated ubiquitin-dependent protein catabolic process"/>
    <property type="evidence" value="ECO:0007669"/>
    <property type="project" value="TreeGrafter"/>
</dbReference>
<dbReference type="PANTHER" id="PTHR22852">
    <property type="entry name" value="LETHAL 2 DENTICLELESS PROTEIN RETINOIC ACID-REGULATED NUCLEAR MATRIX-ASSOCIATED PROTEIN"/>
    <property type="match status" value="1"/>
</dbReference>
<dbReference type="InterPro" id="IPR001680">
    <property type="entry name" value="WD40_rpt"/>
</dbReference>
<dbReference type="GO" id="GO:0030674">
    <property type="term" value="F:protein-macromolecule adaptor activity"/>
    <property type="evidence" value="ECO:0007669"/>
    <property type="project" value="TreeGrafter"/>
</dbReference>
<feature type="compositionally biased region" description="Low complexity" evidence="5">
    <location>
        <begin position="38"/>
        <end position="47"/>
    </location>
</feature>
<keyword evidence="4" id="KW-0853">WD repeat</keyword>
<organism evidence="6 7">
    <name type="scientific">Ophiocordyceps unilateralis</name>
    <name type="common">Zombie-ant fungus</name>
    <name type="synonym">Torrubia unilateralis</name>
    <dbReference type="NCBI Taxonomy" id="268505"/>
    <lineage>
        <taxon>Eukaryota</taxon>
        <taxon>Fungi</taxon>
        <taxon>Dikarya</taxon>
        <taxon>Ascomycota</taxon>
        <taxon>Pezizomycotina</taxon>
        <taxon>Sordariomycetes</taxon>
        <taxon>Hypocreomycetidae</taxon>
        <taxon>Hypocreales</taxon>
        <taxon>Ophiocordycipitaceae</taxon>
        <taxon>Ophiocordyceps</taxon>
    </lineage>
</organism>
<comment type="caution">
    <text evidence="6">The sequence shown here is derived from an EMBL/GenBank/DDBJ whole genome shotgun (WGS) entry which is preliminary data.</text>
</comment>
<dbReference type="OrthoDB" id="2096344at2759"/>
<dbReference type="InterPro" id="IPR051865">
    <property type="entry name" value="WD-repeat_CDT2_adapter"/>
</dbReference>
<evidence type="ECO:0000256" key="4">
    <source>
        <dbReference type="PROSITE-ProRule" id="PRU00221"/>
    </source>
</evidence>
<evidence type="ECO:0000313" key="6">
    <source>
        <dbReference type="EMBL" id="PFH59265.1"/>
    </source>
</evidence>
<proteinExistence type="inferred from homology"/>
<evidence type="ECO:0000256" key="3">
    <source>
        <dbReference type="ARBA" id="ARBA00038344"/>
    </source>
</evidence>
<dbReference type="Gene3D" id="2.130.10.10">
    <property type="entry name" value="YVTN repeat-like/Quinoprotein amine dehydrogenase"/>
    <property type="match status" value="2"/>
</dbReference>
<dbReference type="AlphaFoldDB" id="A0A2A9PCM8"/>
<dbReference type="EMBL" id="LAZP02000213">
    <property type="protein sequence ID" value="PFH59265.1"/>
    <property type="molecule type" value="Genomic_DNA"/>
</dbReference>
<sequence length="735" mass="80022">METHHYSDEEMPSSPPAAASTQHAHGFLSPTRSPMSFSTRSPLRLPSRSPPRSPPRSPSRSTRMKEKRVPSVTPRRLRTFFTPRTHLSTISRMTLGTLDSASVNRLASRPLSPPPSSDPIEPPSSPTERLQAVENANRKKRSVPQSGSRTKRRRTVLSDEEPQSTVADEKKFVSVNGVNERRTLSQFFKASRRGVMGSGGKSLQCSPPILAAQADSSTSLRGYRPQPIRKLRNRGFEASLLDREHGFSTHTGKQYLAFPTSDPRIETANFYSDSSDAYHCTPLGNQPGTSIPFSLASCHRASLTAIGDERGHVRYFSTAGDASQMVTSWVKVHDNAIMDLDFSADDTRLASACGDRTGRVLDTQTQSVAVELGEHWDSLRQVTFQPGSGNGNVLASSDRAGRVQVWDLRCSSLPAQCFSSAADGVGRDRRLDIVAARTVNTIDSAHERTMQGSTSSSSVTALQWLPAGREHLLLTGSEANGSVKLWDTRYIKARRQRQAAETPIAVTPEPATHAWRSYGITSMTLGTDAARLYVVCKDSTVYAYSTNHLVLGHAPELLDGASKRKPLGSQGLGPLYGLKNDKLRVGSFYVKCAVRPGGGGGADELLAVGSSDGCAVVFPTNERYMRAAWARREHIPAGGTTSMAPPPTPSNPWASTTLPLVRAGTPLVRGHSLEVTTLSWSWDGKLVTASDDCFVRRWQRNAARAGYLRQVGEFGGERHLAGWAEVGDDWDVDEC</sequence>
<comment type="pathway">
    <text evidence="1">Protein modification; protein ubiquitination.</text>
</comment>
<keyword evidence="2" id="KW-0833">Ubl conjugation pathway</keyword>
<protein>
    <submittedName>
        <fullName evidence="6">Uncharacterized protein</fullName>
    </submittedName>
</protein>
<dbReference type="Pfam" id="PF00400">
    <property type="entry name" value="WD40"/>
    <property type="match status" value="3"/>
</dbReference>
<feature type="region of interest" description="Disordered" evidence="5">
    <location>
        <begin position="106"/>
        <end position="164"/>
    </location>
</feature>